<dbReference type="AlphaFoldDB" id="A0A0K0DNX4"/>
<dbReference type="WBParaSite" id="ACAC_0001346301-mRNA-1">
    <property type="protein sequence ID" value="ACAC_0001346301-mRNA-1"/>
    <property type="gene ID" value="ACAC_0001346301"/>
</dbReference>
<dbReference type="Proteomes" id="UP000035642">
    <property type="component" value="Unassembled WGS sequence"/>
</dbReference>
<keyword evidence="1" id="KW-1185">Reference proteome</keyword>
<evidence type="ECO:0000313" key="1">
    <source>
        <dbReference type="Proteomes" id="UP000035642"/>
    </source>
</evidence>
<reference evidence="1" key="1">
    <citation type="submission" date="2012-09" db="EMBL/GenBank/DDBJ databases">
        <authorList>
            <person name="Martin A.A."/>
        </authorList>
    </citation>
    <scope>NUCLEOTIDE SEQUENCE</scope>
</reference>
<dbReference type="STRING" id="6313.A0A0K0DNX4"/>
<protein>
    <submittedName>
        <fullName evidence="2">Jacalin-type lectin domain-containing protein</fullName>
    </submittedName>
</protein>
<organism evidence="1 2">
    <name type="scientific">Angiostrongylus cantonensis</name>
    <name type="common">Rat lungworm</name>
    <dbReference type="NCBI Taxonomy" id="6313"/>
    <lineage>
        <taxon>Eukaryota</taxon>
        <taxon>Metazoa</taxon>
        <taxon>Ecdysozoa</taxon>
        <taxon>Nematoda</taxon>
        <taxon>Chromadorea</taxon>
        <taxon>Rhabditida</taxon>
        <taxon>Rhabditina</taxon>
        <taxon>Rhabditomorpha</taxon>
        <taxon>Strongyloidea</taxon>
        <taxon>Metastrongylidae</taxon>
        <taxon>Angiostrongylus</taxon>
    </lineage>
</organism>
<accession>A0A0K0DNX4</accession>
<name>A0A0K0DNX4_ANGCA</name>
<sequence length="109" mass="12436">MILRLQLLHQENGSIINSYSLTATSDENELESSYIPSEEAVHNEFFCKFFVRNFNARIGRDNENGHRVGKLGAGDRREDGTILQQFDHGTCSVIIQFSRREKILGPTFC</sequence>
<proteinExistence type="predicted"/>
<evidence type="ECO:0000313" key="2">
    <source>
        <dbReference type="WBParaSite" id="ACAC_0001346301-mRNA-1"/>
    </source>
</evidence>
<reference evidence="2" key="2">
    <citation type="submission" date="2017-02" db="UniProtKB">
        <authorList>
            <consortium name="WormBaseParasite"/>
        </authorList>
    </citation>
    <scope>IDENTIFICATION</scope>
</reference>